<name>W9V6T9_9GAMM</name>
<dbReference type="SMART" id="SM00091">
    <property type="entry name" value="PAS"/>
    <property type="match status" value="2"/>
</dbReference>
<dbReference type="Gene3D" id="3.30.450.20">
    <property type="entry name" value="PAS domain"/>
    <property type="match status" value="2"/>
</dbReference>
<keyword evidence="3" id="KW-0472">Membrane</keyword>
<dbReference type="PANTHER" id="PTHR44757:SF2">
    <property type="entry name" value="BIOFILM ARCHITECTURE MAINTENANCE PROTEIN MBAA"/>
    <property type="match status" value="1"/>
</dbReference>
<feature type="domain" description="GGDEF" evidence="6">
    <location>
        <begin position="516"/>
        <end position="656"/>
    </location>
</feature>
<keyword evidence="3" id="KW-0812">Transmembrane</keyword>
<dbReference type="Gene3D" id="3.30.70.270">
    <property type="match status" value="1"/>
</dbReference>
<comment type="cofactor">
    <cofactor evidence="1">
        <name>Mg(2+)</name>
        <dbReference type="ChEBI" id="CHEBI:18420"/>
    </cofactor>
</comment>
<dbReference type="InterPro" id="IPR000014">
    <property type="entry name" value="PAS"/>
</dbReference>
<keyword evidence="8" id="KW-1185">Reference proteome</keyword>
<feature type="transmembrane region" description="Helical" evidence="3">
    <location>
        <begin position="12"/>
        <end position="32"/>
    </location>
</feature>
<keyword evidence="3" id="KW-1133">Transmembrane helix</keyword>
<dbReference type="InterPro" id="IPR001610">
    <property type="entry name" value="PAC"/>
</dbReference>
<dbReference type="PROSITE" id="PS50113">
    <property type="entry name" value="PAC"/>
    <property type="match status" value="1"/>
</dbReference>
<keyword evidence="2" id="KW-0175">Coiled coil</keyword>
<feature type="coiled-coil region" evidence="2">
    <location>
        <begin position="573"/>
        <end position="600"/>
    </location>
</feature>
<protein>
    <submittedName>
        <fullName evidence="7">Diguanylate cyclase</fullName>
    </submittedName>
</protein>
<dbReference type="Proteomes" id="UP000019460">
    <property type="component" value="Unassembled WGS sequence"/>
</dbReference>
<dbReference type="InterPro" id="IPR052155">
    <property type="entry name" value="Biofilm_reg_signaling"/>
</dbReference>
<evidence type="ECO:0000259" key="4">
    <source>
        <dbReference type="PROSITE" id="PS50113"/>
    </source>
</evidence>
<evidence type="ECO:0000313" key="7">
    <source>
        <dbReference type="EMBL" id="EXJ12616.1"/>
    </source>
</evidence>
<dbReference type="PROSITE" id="PS50887">
    <property type="entry name" value="GGDEF"/>
    <property type="match status" value="1"/>
</dbReference>
<organism evidence="7 8">
    <name type="scientific">Imhoffiella purpurea</name>
    <dbReference type="NCBI Taxonomy" id="1249627"/>
    <lineage>
        <taxon>Bacteria</taxon>
        <taxon>Pseudomonadati</taxon>
        <taxon>Pseudomonadota</taxon>
        <taxon>Gammaproteobacteria</taxon>
        <taxon>Chromatiales</taxon>
        <taxon>Chromatiaceae</taxon>
        <taxon>Imhoffiella</taxon>
    </lineage>
</organism>
<dbReference type="Gene3D" id="3.20.20.450">
    <property type="entry name" value="EAL domain"/>
    <property type="match status" value="1"/>
</dbReference>
<evidence type="ECO:0000256" key="1">
    <source>
        <dbReference type="ARBA" id="ARBA00001946"/>
    </source>
</evidence>
<dbReference type="CDD" id="cd01948">
    <property type="entry name" value="EAL"/>
    <property type="match status" value="1"/>
</dbReference>
<dbReference type="PROSITE" id="PS50883">
    <property type="entry name" value="EAL"/>
    <property type="match status" value="1"/>
</dbReference>
<dbReference type="InterPro" id="IPR035919">
    <property type="entry name" value="EAL_sf"/>
</dbReference>
<dbReference type="RefSeq" id="WP_081763630.1">
    <property type="nucleotide sequence ID" value="NZ_AONC01000085.1"/>
</dbReference>
<proteinExistence type="predicted"/>
<dbReference type="SMART" id="SM00052">
    <property type="entry name" value="EAL"/>
    <property type="match status" value="1"/>
</dbReference>
<dbReference type="InterPro" id="IPR043128">
    <property type="entry name" value="Rev_trsase/Diguanyl_cyclase"/>
</dbReference>
<dbReference type="SMART" id="SM00267">
    <property type="entry name" value="GGDEF"/>
    <property type="match status" value="1"/>
</dbReference>
<comment type="caution">
    <text evidence="7">The sequence shown here is derived from an EMBL/GenBank/DDBJ whole genome shotgun (WGS) entry which is preliminary data.</text>
</comment>
<dbReference type="InterPro" id="IPR029787">
    <property type="entry name" value="Nucleotide_cyclase"/>
</dbReference>
<dbReference type="NCBIfam" id="TIGR00229">
    <property type="entry name" value="sensory_box"/>
    <property type="match status" value="1"/>
</dbReference>
<dbReference type="AlphaFoldDB" id="W9V6T9"/>
<dbReference type="Gene3D" id="2.10.70.100">
    <property type="match status" value="1"/>
</dbReference>
<dbReference type="GO" id="GO:0003824">
    <property type="term" value="F:catalytic activity"/>
    <property type="evidence" value="ECO:0007669"/>
    <property type="project" value="UniProtKB-ARBA"/>
</dbReference>
<dbReference type="Pfam" id="PF08447">
    <property type="entry name" value="PAS_3"/>
    <property type="match status" value="2"/>
</dbReference>
<dbReference type="InterPro" id="IPR000160">
    <property type="entry name" value="GGDEF_dom"/>
</dbReference>
<dbReference type="Pfam" id="PF00990">
    <property type="entry name" value="GGDEF"/>
    <property type="match status" value="1"/>
</dbReference>
<feature type="domain" description="EAL" evidence="5">
    <location>
        <begin position="665"/>
        <end position="919"/>
    </location>
</feature>
<dbReference type="Pfam" id="PF00563">
    <property type="entry name" value="EAL"/>
    <property type="match status" value="1"/>
</dbReference>
<sequence>MTIFSPERSLRFRYLLGLGVIALLVTASYMTMQRVISEQRNYARLISLASHQSGLANRIAYFATLMVTTEDDVELNVARAQVGQAINKMRSANRVLRDGSAEQGIPRVESEGLELVYEDPVAGLDLALDRFLERARALYDMDKGDLGLGSAPYVFLITYGPHAMDPMFEAAVDEYERIGNRAILSIERLELGIWIAALCTLILEALIIFRPLERRIHEAVSSLKRTVSELKDTRERLIAAQQLAMVGDWQWDEGSDRLSWSLQTYRIFGISPEGFEPTPDNTMQLIHPDDRGACLAAIARAREGLTPVWFECRLIQPDGQERLVYQQVVARRGSDDRLLGVSGVVHDITERKELSRRLEKLSENVPGFLFQYRLLPDGSSRFPYCSPGIRDLFGVRPEQIREDATPAFAAFHHKDVERVLNKLQTSSRDLSIWRDQFRAVHPALGTVWVEGHATPERLSDGGTRWHGYIWDITDRKRTEDQIRKLALFDPLTGLANRRLLRDRMEHAVATSRRTCSIGAVLMLDLDNFKSLNDTQGHDAGDALLIEVGRRLRDNVRDSDTIARLGGDEFVAVLESLGTDLAEARAQASKIAEKIRSALIQPYRIGDKNQAHQTSASIGVTLFGWRDMKVDDLLRQADIGMFEAKESGRNRICFFTDARQAAINSRNSMLQALKGALQNDELCLYYQPQISISGELIGAEALLRWLPPDGDLIPPEDFIPLAEETGLILMIGEWVMAQVCQDLTLMARHDLPPDFSVAINISPRQFSDATLASKIRDVIRSNGVCTGSLKLELTESSLFMDLEHAGKVMEELRAMGIGIELDDFGTGYSSLSALKSLPIDALKLDRTLVQGIMDDGRGRAILRAAVAMAKALSLKVIAEGVETREQHLRLVEEGCDLFQGYLFARPMPLDSFVAHLDDGGWPFRTNPEEVERTSGSHPPADVIRGSCSLA</sequence>
<evidence type="ECO:0000313" key="8">
    <source>
        <dbReference type="Proteomes" id="UP000019460"/>
    </source>
</evidence>
<dbReference type="FunFam" id="3.30.70.270:FF:000001">
    <property type="entry name" value="Diguanylate cyclase domain protein"/>
    <property type="match status" value="1"/>
</dbReference>
<accession>W9V6T9</accession>
<dbReference type="eggNOG" id="COG5001">
    <property type="taxonomic scope" value="Bacteria"/>
</dbReference>
<reference evidence="7 8" key="1">
    <citation type="submission" date="2012-11" db="EMBL/GenBank/DDBJ databases">
        <title>Genome assembly of Thiorhodococcus sp. AK35.</title>
        <authorList>
            <person name="Nupur N."/>
            <person name="Khatri I."/>
            <person name="Subramanian S."/>
            <person name="Pinnaka A."/>
        </authorList>
    </citation>
    <scope>NUCLEOTIDE SEQUENCE [LARGE SCALE GENOMIC DNA]</scope>
    <source>
        <strain evidence="7 8">AK35</strain>
    </source>
</reference>
<evidence type="ECO:0000256" key="3">
    <source>
        <dbReference type="SAM" id="Phobius"/>
    </source>
</evidence>
<evidence type="ECO:0000259" key="5">
    <source>
        <dbReference type="PROSITE" id="PS50883"/>
    </source>
</evidence>
<dbReference type="PANTHER" id="PTHR44757">
    <property type="entry name" value="DIGUANYLATE CYCLASE DGCP"/>
    <property type="match status" value="1"/>
</dbReference>
<dbReference type="SMART" id="SM00086">
    <property type="entry name" value="PAC"/>
    <property type="match status" value="2"/>
</dbReference>
<feature type="domain" description="PAC" evidence="4">
    <location>
        <begin position="308"/>
        <end position="360"/>
    </location>
</feature>
<dbReference type="SUPFAM" id="SSF141868">
    <property type="entry name" value="EAL domain-like"/>
    <property type="match status" value="1"/>
</dbReference>
<dbReference type="NCBIfam" id="TIGR00254">
    <property type="entry name" value="GGDEF"/>
    <property type="match status" value="1"/>
</dbReference>
<evidence type="ECO:0000259" key="6">
    <source>
        <dbReference type="PROSITE" id="PS50887"/>
    </source>
</evidence>
<evidence type="ECO:0000256" key="2">
    <source>
        <dbReference type="SAM" id="Coils"/>
    </source>
</evidence>
<dbReference type="EMBL" id="AONC01000085">
    <property type="protein sequence ID" value="EXJ12616.1"/>
    <property type="molecule type" value="Genomic_DNA"/>
</dbReference>
<dbReference type="STRING" id="1249627.D779_4034"/>
<dbReference type="SUPFAM" id="SSF55073">
    <property type="entry name" value="Nucleotide cyclase"/>
    <property type="match status" value="1"/>
</dbReference>
<dbReference type="InterPro" id="IPR013655">
    <property type="entry name" value="PAS_fold_3"/>
</dbReference>
<gene>
    <name evidence="7" type="ORF">D779_4034</name>
</gene>
<dbReference type="CDD" id="cd00130">
    <property type="entry name" value="PAS"/>
    <property type="match status" value="2"/>
</dbReference>
<dbReference type="InterPro" id="IPR001633">
    <property type="entry name" value="EAL_dom"/>
</dbReference>
<dbReference type="InterPro" id="IPR000700">
    <property type="entry name" value="PAS-assoc_C"/>
</dbReference>
<dbReference type="CDD" id="cd01949">
    <property type="entry name" value="GGDEF"/>
    <property type="match status" value="1"/>
</dbReference>
<dbReference type="eggNOG" id="COG2202">
    <property type="taxonomic scope" value="Bacteria"/>
</dbReference>
<dbReference type="SUPFAM" id="SSF55785">
    <property type="entry name" value="PYP-like sensor domain (PAS domain)"/>
    <property type="match status" value="2"/>
</dbReference>
<dbReference type="InterPro" id="IPR035965">
    <property type="entry name" value="PAS-like_dom_sf"/>
</dbReference>